<dbReference type="Pfam" id="PF05673">
    <property type="entry name" value="DUF815"/>
    <property type="match status" value="1"/>
</dbReference>
<sequence>MADHHPIKEEVNELIIYRNILTDGIMQKIVRLLSDSNDKPLLSACAAELILKAETLGLRGNLFKSYLTYLIAQDENVFSVIAEKTGGQIGAGLRKAVLHDMSILKNLFNVNWTALAAGGLLTDYSPAIDSAVPGLAELHRQLDAALEYHSPPENPLLVLVNYYAAYGYGDIARYKAFRWTDAGLTGIQHFDAIALTDIIGYDRQKETLLANTEAFVKGKPANNVLLIGARGTGKSSSVKALANSYFARGLRLIEMTKQQMCCLPKIMEILRNRAGKRFILFLDDLSFEEFEVEYKFLKSVIEGGVEAKPDNVLIYATSNRRHLIKETWSDRSGDSDEIHRFDSVHEKISLSDRFGITVTYLAPSQEEYLRIVGELARQNALDISPEQLKQEALRWELAHSGRSGRVARQFIHYLMGQ</sequence>
<protein>
    <recommendedName>
        <fullName evidence="1">AAA+ ATPase domain-containing protein</fullName>
    </recommendedName>
</protein>
<dbReference type="SUPFAM" id="SSF52540">
    <property type="entry name" value="P-loop containing nucleoside triphosphate hydrolases"/>
    <property type="match status" value="1"/>
</dbReference>
<accession>A0A1G9VZH7</accession>
<dbReference type="Gene3D" id="3.40.50.300">
    <property type="entry name" value="P-loop containing nucleotide triphosphate hydrolases"/>
    <property type="match status" value="1"/>
</dbReference>
<keyword evidence="3" id="KW-1185">Reference proteome</keyword>
<dbReference type="PANTHER" id="PTHR42935:SF1">
    <property type="entry name" value="SLR0930 PROTEIN"/>
    <property type="match status" value="1"/>
</dbReference>
<evidence type="ECO:0000313" key="2">
    <source>
        <dbReference type="EMBL" id="SDM77699.1"/>
    </source>
</evidence>
<dbReference type="OrthoDB" id="9812140at2"/>
<evidence type="ECO:0000259" key="1">
    <source>
        <dbReference type="SMART" id="SM00382"/>
    </source>
</evidence>
<dbReference type="AlphaFoldDB" id="A0A1G9VZH7"/>
<dbReference type="EMBL" id="FNHB01000007">
    <property type="protein sequence ID" value="SDM77699.1"/>
    <property type="molecule type" value="Genomic_DNA"/>
</dbReference>
<proteinExistence type="predicted"/>
<dbReference type="STRING" id="146817.SAMN04488502_10782"/>
<dbReference type="InterPro" id="IPR008533">
    <property type="entry name" value="DUF815"/>
</dbReference>
<feature type="domain" description="AAA+ ATPase" evidence="1">
    <location>
        <begin position="220"/>
        <end position="350"/>
    </location>
</feature>
<dbReference type="RefSeq" id="WP_092074106.1">
    <property type="nucleotide sequence ID" value="NZ_FNHB01000007.1"/>
</dbReference>
<dbReference type="InterPro" id="IPR003593">
    <property type="entry name" value="AAA+_ATPase"/>
</dbReference>
<name>A0A1G9VZH7_9FIRM</name>
<organism evidence="2 3">
    <name type="scientific">Dendrosporobacter quercicolus</name>
    <dbReference type="NCBI Taxonomy" id="146817"/>
    <lineage>
        <taxon>Bacteria</taxon>
        <taxon>Bacillati</taxon>
        <taxon>Bacillota</taxon>
        <taxon>Negativicutes</taxon>
        <taxon>Selenomonadales</taxon>
        <taxon>Sporomusaceae</taxon>
        <taxon>Dendrosporobacter</taxon>
    </lineage>
</organism>
<dbReference type="SMART" id="SM00382">
    <property type="entry name" value="AAA"/>
    <property type="match status" value="1"/>
</dbReference>
<reference evidence="2 3" key="1">
    <citation type="submission" date="2016-10" db="EMBL/GenBank/DDBJ databases">
        <authorList>
            <person name="de Groot N.N."/>
        </authorList>
    </citation>
    <scope>NUCLEOTIDE SEQUENCE [LARGE SCALE GENOMIC DNA]</scope>
    <source>
        <strain evidence="2 3">DSM 1736</strain>
    </source>
</reference>
<dbReference type="Proteomes" id="UP000214880">
    <property type="component" value="Unassembled WGS sequence"/>
</dbReference>
<dbReference type="CDD" id="cd00009">
    <property type="entry name" value="AAA"/>
    <property type="match status" value="1"/>
</dbReference>
<dbReference type="PANTHER" id="PTHR42935">
    <property type="entry name" value="SLR0930 PROTEIN"/>
    <property type="match status" value="1"/>
</dbReference>
<evidence type="ECO:0000313" key="3">
    <source>
        <dbReference type="Proteomes" id="UP000214880"/>
    </source>
</evidence>
<gene>
    <name evidence="2" type="ORF">SAMN04488502_10782</name>
</gene>
<dbReference type="InterPro" id="IPR027417">
    <property type="entry name" value="P-loop_NTPase"/>
</dbReference>